<dbReference type="Proteomes" id="UP000009049">
    <property type="component" value="Chromosome"/>
</dbReference>
<keyword evidence="1" id="KW-0175">Coiled coil</keyword>
<keyword evidence="3" id="KW-1185">Reference proteome</keyword>
<dbReference type="HOGENOM" id="CLU_690549_0_0_10"/>
<accession>A4CI81</accession>
<name>A4CI81_ROBBH</name>
<dbReference type="RefSeq" id="WP_015753396.1">
    <property type="nucleotide sequence ID" value="NC_013222.1"/>
</dbReference>
<reference evidence="2 3" key="1">
    <citation type="journal article" date="2009" name="J. Bacteriol.">
        <title>Complete genome sequence of Robiginitalea biformata HTCC2501.</title>
        <authorList>
            <person name="Oh H.M."/>
            <person name="Giovannoni S.J."/>
            <person name="Lee K."/>
            <person name="Ferriera S."/>
            <person name="Johnson J."/>
            <person name="Cho J.C."/>
        </authorList>
    </citation>
    <scope>NUCLEOTIDE SEQUENCE [LARGE SCALE GENOMIC DNA]</scope>
    <source>
        <strain evidence="3">ATCC BAA-864 / HTCC2501 / KCTC 12146</strain>
    </source>
</reference>
<sequence length="399" mass="46115">MQYYYDTQPYYPYICLNDTTQDELKSLVAFLDKEGLKPTKFYSDPKYPASNGTRYRYLFRLPFVKTKTGEHAKPDSSKVQEMLDMFMSLRDQSNHLAEGKTKSNSVSASEVNYLKQVIGSLQSEITRFQSERKMLESDKSFLKSQMVNLEKITHVHYQENQKIIASLSGLSDKLSADIDGLLGKSGANSMDMDKLLASVKKREETLKEREKKAFELEKEVLKAHERLEELEKLKKEEFEERERILEEDYRRRVDELRASDFGIDKQDDSFEDPYDGLQILCTGATSLASNDITKVIGEEFDRIFSKWLSKKHIEIVPEYNIKNSNVLQKIKSGKYNYVILGPIPHSNKGGNAKQSVDNLTKDLDTKIFTNYDCQLSKNFIKSCAKESAELWKKQLENKN</sequence>
<evidence type="ECO:0000313" key="2">
    <source>
        <dbReference type="EMBL" id="EAR16639.1"/>
    </source>
</evidence>
<organism evidence="2 3">
    <name type="scientific">Robiginitalea biformata (strain ATCC BAA-864 / DSM 15991 / KCTC 12146 / HTCC2501)</name>
    <dbReference type="NCBI Taxonomy" id="313596"/>
    <lineage>
        <taxon>Bacteria</taxon>
        <taxon>Pseudomonadati</taxon>
        <taxon>Bacteroidota</taxon>
        <taxon>Flavobacteriia</taxon>
        <taxon>Flavobacteriales</taxon>
        <taxon>Flavobacteriaceae</taxon>
        <taxon>Robiginitalea</taxon>
    </lineage>
</organism>
<evidence type="ECO:0000256" key="1">
    <source>
        <dbReference type="SAM" id="Coils"/>
    </source>
</evidence>
<feature type="coiled-coil region" evidence="1">
    <location>
        <begin position="192"/>
        <end position="247"/>
    </location>
</feature>
<dbReference type="AlphaFoldDB" id="A4CI81"/>
<evidence type="ECO:0000313" key="3">
    <source>
        <dbReference type="Proteomes" id="UP000009049"/>
    </source>
</evidence>
<gene>
    <name evidence="2" type="ordered locus">RB2501_07055</name>
</gene>
<dbReference type="EMBL" id="CP001712">
    <property type="protein sequence ID" value="EAR16639.1"/>
    <property type="molecule type" value="Genomic_DNA"/>
</dbReference>
<proteinExistence type="predicted"/>
<protein>
    <submittedName>
        <fullName evidence="2">Uncharacterized protein</fullName>
    </submittedName>
</protein>
<dbReference type="KEGG" id="rbi:RB2501_07055"/>